<comment type="caution">
    <text evidence="2">The sequence shown here is derived from an EMBL/GenBank/DDBJ whole genome shotgun (WGS) entry which is preliminary data.</text>
</comment>
<evidence type="ECO:0000313" key="3">
    <source>
        <dbReference type="Proteomes" id="UP000220527"/>
    </source>
</evidence>
<protein>
    <recommendedName>
        <fullName evidence="4">DUF2079 domain-containing protein</fullName>
    </recommendedName>
</protein>
<feature type="transmembrane region" description="Helical" evidence="1">
    <location>
        <begin position="128"/>
        <end position="147"/>
    </location>
</feature>
<feature type="transmembrane region" description="Helical" evidence="1">
    <location>
        <begin position="206"/>
        <end position="225"/>
    </location>
</feature>
<gene>
    <name evidence="2" type="ORF">CJ255_21830</name>
</gene>
<dbReference type="EMBL" id="NQWI01000257">
    <property type="protein sequence ID" value="PDV98647.1"/>
    <property type="molecule type" value="Genomic_DNA"/>
</dbReference>
<evidence type="ECO:0008006" key="4">
    <source>
        <dbReference type="Google" id="ProtNLM"/>
    </source>
</evidence>
<keyword evidence="1" id="KW-0812">Transmembrane</keyword>
<feature type="transmembrane region" description="Helical" evidence="1">
    <location>
        <begin position="174"/>
        <end position="199"/>
    </location>
</feature>
<evidence type="ECO:0000256" key="1">
    <source>
        <dbReference type="SAM" id="Phobius"/>
    </source>
</evidence>
<organism evidence="2 3">
    <name type="scientific">Candidatus Viridilinea mediisalina</name>
    <dbReference type="NCBI Taxonomy" id="2024553"/>
    <lineage>
        <taxon>Bacteria</taxon>
        <taxon>Bacillati</taxon>
        <taxon>Chloroflexota</taxon>
        <taxon>Chloroflexia</taxon>
        <taxon>Chloroflexales</taxon>
        <taxon>Chloroflexineae</taxon>
        <taxon>Oscillochloridaceae</taxon>
        <taxon>Candidatus Viridilinea</taxon>
    </lineage>
</organism>
<feature type="transmembrane region" description="Helical" evidence="1">
    <location>
        <begin position="73"/>
        <end position="91"/>
    </location>
</feature>
<dbReference type="AlphaFoldDB" id="A0A2A6RCW8"/>
<evidence type="ECO:0000313" key="2">
    <source>
        <dbReference type="EMBL" id="PDV98647.1"/>
    </source>
</evidence>
<feature type="transmembrane region" description="Helical" evidence="1">
    <location>
        <begin position="97"/>
        <end position="116"/>
    </location>
</feature>
<feature type="transmembrane region" description="Helical" evidence="1">
    <location>
        <begin position="337"/>
        <end position="359"/>
    </location>
</feature>
<feature type="transmembrane region" description="Helical" evidence="1">
    <location>
        <begin position="306"/>
        <end position="325"/>
    </location>
</feature>
<feature type="non-terminal residue" evidence="2">
    <location>
        <position position="551"/>
    </location>
</feature>
<proteinExistence type="predicted"/>
<accession>A0A2A6RCW8</accession>
<dbReference type="RefSeq" id="WP_124682057.1">
    <property type="nucleotide sequence ID" value="NZ_NQWI01000257.1"/>
</dbReference>
<reference evidence="3" key="1">
    <citation type="submission" date="2017-08" db="EMBL/GenBank/DDBJ databases">
        <authorList>
            <person name="Grouzdev D.S."/>
            <person name="Gaisin V.A."/>
            <person name="Rysina M.S."/>
            <person name="Gorlenko V.M."/>
        </authorList>
    </citation>
    <scope>NUCLEOTIDE SEQUENCE [LARGE SCALE GENOMIC DNA]</scope>
    <source>
        <strain evidence="3">Kir15-3F</strain>
    </source>
</reference>
<feature type="transmembrane region" description="Helical" evidence="1">
    <location>
        <begin position="15"/>
        <end position="33"/>
    </location>
</feature>
<name>A0A2A6RCW8_9CHLR</name>
<dbReference type="Proteomes" id="UP000220527">
    <property type="component" value="Unassembled WGS sequence"/>
</dbReference>
<dbReference type="OrthoDB" id="136644at2"/>
<sequence length="551" mass="60790">MMQPPPTHHPIRDPLLWLAMLVVGAMLTLLSLARYWGYNSGMLDLGNMSQAILSVLRGEPLVWTGPYGNGSRLAGHVEIFYLAFVPLVAIWPNPQVLLIGQALLATVGAIPAYRIALRQLDSRMAARCIALIYLFYPVMQTAVLFDFHGDTLAMPLLLFALDAADRKAWRSYGLWLALALSCKVYVAAPVAGIGAYLWLWGGDRRVGFWTMVAAVVYGGVVFFGVREFFADSQVVGAAATSYVNHYYGDLGAIAATLPDRFYHALLVFGPMLLLGWRGWRWLLPAAPLTLAVLVSTGPGAVYQYNYHHYALVVPFVVLAVVDGALRARAQVGQGAQAWRWQVDLGATTVLVVLASALLVQQPLNPRFWSREANGGLHHWIYGRIERDVVKDRVLAEHVPEHAPLAASIFLAPHLANRDTLYVVRYPQDLDGSLLPTILPHVDYVLADALFDWRAPTTHEQVQIRMALDAPDFGLVVARDGLLLFERDAPTEAVLPQTVTLVSMSDLPDLELALGPALLRGVEVLPIEGRRFQARFVWQLNGPPPAHDWVAI</sequence>
<keyword evidence="1" id="KW-0472">Membrane</keyword>
<dbReference type="Pfam" id="PF09852">
    <property type="entry name" value="DUF2079"/>
    <property type="match status" value="1"/>
</dbReference>
<keyword evidence="3" id="KW-1185">Reference proteome</keyword>
<feature type="transmembrane region" description="Helical" evidence="1">
    <location>
        <begin position="281"/>
        <end position="300"/>
    </location>
</feature>
<keyword evidence="1" id="KW-1133">Transmembrane helix</keyword>
<dbReference type="InterPro" id="IPR018650">
    <property type="entry name" value="STSV1_Orf64"/>
</dbReference>